<reference evidence="3" key="2">
    <citation type="submission" date="2020-11" db="EMBL/GenBank/DDBJ databases">
        <authorList>
            <person name="McCartney M.A."/>
            <person name="Auch B."/>
            <person name="Kono T."/>
            <person name="Mallez S."/>
            <person name="Becker A."/>
            <person name="Gohl D.M."/>
            <person name="Silverstein K.A.T."/>
            <person name="Koren S."/>
            <person name="Bechman K.B."/>
            <person name="Herman A."/>
            <person name="Abrahante J.E."/>
            <person name="Garbe J."/>
        </authorList>
    </citation>
    <scope>NUCLEOTIDE SEQUENCE</scope>
    <source>
        <strain evidence="3">Duluth1</strain>
        <tissue evidence="3">Whole animal</tissue>
    </source>
</reference>
<feature type="transmembrane region" description="Helical" evidence="2">
    <location>
        <begin position="20"/>
        <end position="41"/>
    </location>
</feature>
<dbReference type="EMBL" id="JAIWYP010000002">
    <property type="protein sequence ID" value="KAH3875503.1"/>
    <property type="molecule type" value="Genomic_DNA"/>
</dbReference>
<evidence type="ECO:0000256" key="2">
    <source>
        <dbReference type="SAM" id="Phobius"/>
    </source>
</evidence>
<feature type="compositionally biased region" description="Polar residues" evidence="1">
    <location>
        <begin position="508"/>
        <end position="519"/>
    </location>
</feature>
<reference evidence="3" key="1">
    <citation type="journal article" date="2019" name="bioRxiv">
        <title>The Genome of the Zebra Mussel, Dreissena polymorpha: A Resource for Invasive Species Research.</title>
        <authorList>
            <person name="McCartney M.A."/>
            <person name="Auch B."/>
            <person name="Kono T."/>
            <person name="Mallez S."/>
            <person name="Zhang Y."/>
            <person name="Obille A."/>
            <person name="Becker A."/>
            <person name="Abrahante J.E."/>
            <person name="Garbe J."/>
            <person name="Badalamenti J.P."/>
            <person name="Herman A."/>
            <person name="Mangelson H."/>
            <person name="Liachko I."/>
            <person name="Sullivan S."/>
            <person name="Sone E.D."/>
            <person name="Koren S."/>
            <person name="Silverstein K.A.T."/>
            <person name="Beckman K.B."/>
            <person name="Gohl D.M."/>
        </authorList>
    </citation>
    <scope>NUCLEOTIDE SEQUENCE</scope>
    <source>
        <strain evidence="3">Duluth1</strain>
        <tissue evidence="3">Whole animal</tissue>
    </source>
</reference>
<keyword evidence="2" id="KW-0472">Membrane</keyword>
<evidence type="ECO:0000313" key="4">
    <source>
        <dbReference type="Proteomes" id="UP000828390"/>
    </source>
</evidence>
<comment type="caution">
    <text evidence="3">The sequence shown here is derived from an EMBL/GenBank/DDBJ whole genome shotgun (WGS) entry which is preliminary data.</text>
</comment>
<evidence type="ECO:0000313" key="3">
    <source>
        <dbReference type="EMBL" id="KAH3875503.1"/>
    </source>
</evidence>
<evidence type="ECO:0000256" key="1">
    <source>
        <dbReference type="SAM" id="MobiDB-lite"/>
    </source>
</evidence>
<protein>
    <submittedName>
        <fullName evidence="3">Uncharacterized protein</fullName>
    </submittedName>
</protein>
<organism evidence="3 4">
    <name type="scientific">Dreissena polymorpha</name>
    <name type="common">Zebra mussel</name>
    <name type="synonym">Mytilus polymorpha</name>
    <dbReference type="NCBI Taxonomy" id="45954"/>
    <lineage>
        <taxon>Eukaryota</taxon>
        <taxon>Metazoa</taxon>
        <taxon>Spiralia</taxon>
        <taxon>Lophotrochozoa</taxon>
        <taxon>Mollusca</taxon>
        <taxon>Bivalvia</taxon>
        <taxon>Autobranchia</taxon>
        <taxon>Heteroconchia</taxon>
        <taxon>Euheterodonta</taxon>
        <taxon>Imparidentia</taxon>
        <taxon>Neoheterodontei</taxon>
        <taxon>Myida</taxon>
        <taxon>Dreissenoidea</taxon>
        <taxon>Dreissenidae</taxon>
        <taxon>Dreissena</taxon>
    </lineage>
</organism>
<feature type="compositionally biased region" description="Basic and acidic residues" evidence="1">
    <location>
        <begin position="398"/>
        <end position="417"/>
    </location>
</feature>
<feature type="region of interest" description="Disordered" evidence="1">
    <location>
        <begin position="469"/>
        <end position="492"/>
    </location>
</feature>
<dbReference type="AlphaFoldDB" id="A0A9D4RQM6"/>
<feature type="compositionally biased region" description="Basic and acidic residues" evidence="1">
    <location>
        <begin position="521"/>
        <end position="533"/>
    </location>
</feature>
<accession>A0A9D4RQM6</accession>
<feature type="compositionally biased region" description="Polar residues" evidence="1">
    <location>
        <begin position="469"/>
        <end position="482"/>
    </location>
</feature>
<feature type="region of interest" description="Disordered" evidence="1">
    <location>
        <begin position="508"/>
        <end position="533"/>
    </location>
</feature>
<gene>
    <name evidence="3" type="ORF">DPMN_038770</name>
</gene>
<keyword evidence="4" id="KW-1185">Reference proteome</keyword>
<sequence>MQVCLSFPGASTQDSKTLGIIIGVCIGLFCIAICILILALMRKKFFRMDRRANHGHPPLEPQYIHGNGHIPSNGNGHAHHPGNLEGSFITGDYELDTYTPMLPENEQSDSKGGGTGNVILTPNGAKLNGFLPLKKNGLHNGRHNGHMKSFGNPLYSEETKGLIAEMLSGSPRTSCVPVTMGDERFTRSHCEDSGSLDNIDNSSTEGVLQDAPQEVLCGERAELDSGEGSWSYSSSDRNSTGYINSVPHSDMIDAGESVVFCGDSGVHVPTDGEGLIGLDECDGHFEGHGCYVSGQGDERGHGEVRSYGDGHGSVGNVRHMYSAVIDGRLPEQRTVWNVRGGDAAMSSFKPSVVTDGSGGSSHHVDLKHQADDGFAHTMAGDTASPVKDIPQSTPTSVTRKDTSNHRDTDFRESRQEANQKSAAPLFVQSDVGMLVRVQAPASRGVDIYQESHSFSPGTTLPQLPQFRVSTSLSPSQVGSHTPESVRGLGPHLTSPTYSVISCNGSIPSSVASHSSQNVRSDGVHESSRRPRLEENHCNLRNGVPLQVKQKNRSVKSSAQGYVQGGMPIESSSGVQQVAPMARILPSFVHGGVSTSESGEGVSSREVTVHCERDTTTLPQETVLSGNRVFSHAVLDAEM</sequence>
<keyword evidence="2" id="KW-1133">Transmembrane helix</keyword>
<name>A0A9D4RQM6_DREPO</name>
<keyword evidence="2" id="KW-0812">Transmembrane</keyword>
<feature type="compositionally biased region" description="Polar residues" evidence="1">
    <location>
        <begin position="195"/>
        <end position="206"/>
    </location>
</feature>
<proteinExistence type="predicted"/>
<feature type="region of interest" description="Disordered" evidence="1">
    <location>
        <begin position="187"/>
        <end position="209"/>
    </location>
</feature>
<dbReference type="Proteomes" id="UP000828390">
    <property type="component" value="Unassembled WGS sequence"/>
</dbReference>
<feature type="region of interest" description="Disordered" evidence="1">
    <location>
        <begin position="375"/>
        <end position="422"/>
    </location>
</feature>